<reference evidence="1 2" key="1">
    <citation type="submission" date="2024-05" db="EMBL/GenBank/DDBJ databases">
        <authorList>
            <person name="Busch G.E."/>
            <person name="Sharma I."/>
        </authorList>
    </citation>
    <scope>NUCLEOTIDE SEQUENCE [LARGE SCALE GENOMIC DNA]</scope>
    <source>
        <strain evidence="1 2">23GB23</strain>
    </source>
</reference>
<name>A0ABV0L537_9GAMM</name>
<dbReference type="EMBL" id="JBDYKN010000032">
    <property type="protein sequence ID" value="MEP7731463.1"/>
    <property type="molecule type" value="Genomic_DNA"/>
</dbReference>
<dbReference type="Proteomes" id="UP001471651">
    <property type="component" value="Unassembled WGS sequence"/>
</dbReference>
<gene>
    <name evidence="1" type="ORF">ABKW32_18605</name>
</gene>
<dbReference type="RefSeq" id="WP_348578010.1">
    <property type="nucleotide sequence ID" value="NZ_JBDYKN010000032.1"/>
</dbReference>
<evidence type="ECO:0000313" key="1">
    <source>
        <dbReference type="EMBL" id="MEP7731463.1"/>
    </source>
</evidence>
<dbReference type="PROSITE" id="PS51257">
    <property type="entry name" value="PROKAR_LIPOPROTEIN"/>
    <property type="match status" value="1"/>
</dbReference>
<organism evidence="1 2">
    <name type="scientific">Marinomonas primoryensis</name>
    <dbReference type="NCBI Taxonomy" id="178399"/>
    <lineage>
        <taxon>Bacteria</taxon>
        <taxon>Pseudomonadati</taxon>
        <taxon>Pseudomonadota</taxon>
        <taxon>Gammaproteobacteria</taxon>
        <taxon>Oceanospirillales</taxon>
        <taxon>Oceanospirillaceae</taxon>
        <taxon>Marinomonas</taxon>
    </lineage>
</organism>
<accession>A0ABV0L537</accession>
<keyword evidence="2" id="KW-1185">Reference proteome</keyword>
<evidence type="ECO:0000313" key="2">
    <source>
        <dbReference type="Proteomes" id="UP001471651"/>
    </source>
</evidence>
<protein>
    <recommendedName>
        <fullName evidence="3">Lipocalin-like domain-containing protein</fullName>
    </recommendedName>
</protein>
<evidence type="ECO:0008006" key="3">
    <source>
        <dbReference type="Google" id="ProtNLM"/>
    </source>
</evidence>
<sequence>MRNAFLLAAIGTAMISGCSTTNQQANAKVEKTQHMTKEQFIGEWGCLTTYTDQHLKSLDRMVIKHDGTFTDSSTFYYPIRDKPQEPLFSYSRNSTGSWTLEGNKIT</sequence>
<comment type="caution">
    <text evidence="1">The sequence shown here is derived from an EMBL/GenBank/DDBJ whole genome shotgun (WGS) entry which is preliminary data.</text>
</comment>
<proteinExistence type="predicted"/>